<keyword evidence="8" id="KW-1185">Reference proteome</keyword>
<feature type="binding site" evidence="6">
    <location>
        <position position="79"/>
    </location>
    <ligand>
        <name>S-adenosyl-L-methionine</name>
        <dbReference type="ChEBI" id="CHEBI:59789"/>
    </ligand>
</feature>
<dbReference type="PANTHER" id="PTHR31760">
    <property type="entry name" value="S-ADENOSYL-L-METHIONINE-DEPENDENT METHYLTRANSFERASES SUPERFAMILY PROTEIN"/>
    <property type="match status" value="1"/>
</dbReference>
<evidence type="ECO:0000256" key="4">
    <source>
        <dbReference type="ARBA" id="ARBA00022679"/>
    </source>
</evidence>
<dbReference type="HAMAP" id="MF_00074">
    <property type="entry name" value="16SrRNA_methyltr_G"/>
    <property type="match status" value="1"/>
</dbReference>
<protein>
    <recommendedName>
        <fullName evidence="6">Ribosomal RNA small subunit methyltransferase G</fullName>
        <ecNumber evidence="6">2.1.1.-</ecNumber>
    </recommendedName>
    <alternativeName>
        <fullName evidence="6">16S rRNA 7-methylguanosine methyltransferase</fullName>
        <shortName evidence="6">16S rRNA m7G methyltransferase</shortName>
    </alternativeName>
</protein>
<dbReference type="PIRSF" id="PIRSF003078">
    <property type="entry name" value="GidB"/>
    <property type="match status" value="1"/>
</dbReference>
<keyword evidence="3 6" id="KW-0489">Methyltransferase</keyword>
<proteinExistence type="inferred from homology"/>
<dbReference type="RefSeq" id="WP_219965323.1">
    <property type="nucleotide sequence ID" value="NZ_JAGFNZ010000003.1"/>
</dbReference>
<dbReference type="EC" id="2.1.1.-" evidence="6"/>
<comment type="subcellular location">
    <subcellularLocation>
        <location evidence="6">Cytoplasm</location>
    </subcellularLocation>
</comment>
<feature type="binding site" evidence="6">
    <location>
        <begin position="129"/>
        <end position="130"/>
    </location>
    <ligand>
        <name>S-adenosyl-L-methionine</name>
        <dbReference type="ChEBI" id="CHEBI:59789"/>
    </ligand>
</feature>
<dbReference type="PANTHER" id="PTHR31760:SF0">
    <property type="entry name" value="S-ADENOSYL-L-METHIONINE-DEPENDENT METHYLTRANSFERASES SUPERFAMILY PROTEIN"/>
    <property type="match status" value="1"/>
</dbReference>
<evidence type="ECO:0000256" key="1">
    <source>
        <dbReference type="ARBA" id="ARBA00022490"/>
    </source>
</evidence>
<dbReference type="InterPro" id="IPR003682">
    <property type="entry name" value="rRNA_ssu_MeTfrase_G"/>
</dbReference>
<dbReference type="InterPro" id="IPR029063">
    <property type="entry name" value="SAM-dependent_MTases_sf"/>
</dbReference>
<feature type="binding site" evidence="6">
    <location>
        <position position="148"/>
    </location>
    <ligand>
        <name>S-adenosyl-L-methionine</name>
        <dbReference type="ChEBI" id="CHEBI:59789"/>
    </ligand>
</feature>
<dbReference type="Gene3D" id="3.40.50.150">
    <property type="entry name" value="Vaccinia Virus protein VP39"/>
    <property type="match status" value="1"/>
</dbReference>
<reference evidence="7 8" key="1">
    <citation type="submission" date="2021-03" db="EMBL/GenBank/DDBJ databases">
        <title>Caproiciproducens sp. nov. isolated from feces of cow.</title>
        <authorList>
            <person name="Choi J.-Y."/>
        </authorList>
    </citation>
    <scope>NUCLEOTIDE SEQUENCE [LARGE SCALE GENOMIC DNA]</scope>
    <source>
        <strain evidence="7 8">AGMB10547</strain>
    </source>
</reference>
<comment type="caution">
    <text evidence="7">The sequence shown here is derived from an EMBL/GenBank/DDBJ whole genome shotgun (WGS) entry which is preliminary data.</text>
</comment>
<evidence type="ECO:0000256" key="5">
    <source>
        <dbReference type="ARBA" id="ARBA00022691"/>
    </source>
</evidence>
<organism evidence="7 8">
    <name type="scientific">Caproiciproducens faecalis</name>
    <dbReference type="NCBI Taxonomy" id="2820301"/>
    <lineage>
        <taxon>Bacteria</taxon>
        <taxon>Bacillati</taxon>
        <taxon>Bacillota</taxon>
        <taxon>Clostridia</taxon>
        <taxon>Eubacteriales</taxon>
        <taxon>Acutalibacteraceae</taxon>
        <taxon>Caproiciproducens</taxon>
    </lineage>
</organism>
<keyword evidence="4 6" id="KW-0808">Transferase</keyword>
<dbReference type="NCBIfam" id="TIGR00138">
    <property type="entry name" value="rsmG_gidB"/>
    <property type="match status" value="1"/>
</dbReference>
<evidence type="ECO:0000256" key="3">
    <source>
        <dbReference type="ARBA" id="ARBA00022603"/>
    </source>
</evidence>
<keyword evidence="1 6" id="KW-0963">Cytoplasm</keyword>
<sequence length="237" mass="26202">MEDIRELLTSAAQNAGIALTGEQADSFQQYLEILLNWNQKINLTAIKEPDEVAYKHFLDSILILKYLELPQGTKLIDVGTGAGFPGVPLKIMRPDIKLTLLDGLNKRLTFLKDLAENLNFAAEFVHARAEEAGRQAAYRGKYDFASARAVAPLNLLCEYCLPFLKIGGVFIAMKGPDPEEEVLAAKNAISLLGCKLHRIEKFELPNGDSRSLVLVKRTKLLSAIYPRHGAKIAKSPL</sequence>
<keyword evidence="5 6" id="KW-0949">S-adenosyl-L-methionine</keyword>
<keyword evidence="2 6" id="KW-0698">rRNA processing</keyword>
<comment type="similarity">
    <text evidence="6">Belongs to the methyltransferase superfamily. RNA methyltransferase RsmG family.</text>
</comment>
<evidence type="ECO:0000256" key="6">
    <source>
        <dbReference type="HAMAP-Rule" id="MF_00074"/>
    </source>
</evidence>
<name>A0ABS7DNM9_9FIRM</name>
<accession>A0ABS7DNM9</accession>
<feature type="binding site" evidence="6">
    <location>
        <position position="84"/>
    </location>
    <ligand>
        <name>S-adenosyl-L-methionine</name>
        <dbReference type="ChEBI" id="CHEBI:59789"/>
    </ligand>
</feature>
<evidence type="ECO:0000313" key="8">
    <source>
        <dbReference type="Proteomes" id="UP000719942"/>
    </source>
</evidence>
<gene>
    <name evidence="6 7" type="primary">rsmG</name>
    <name evidence="7" type="ORF">J5W02_08770</name>
</gene>
<evidence type="ECO:0000256" key="2">
    <source>
        <dbReference type="ARBA" id="ARBA00022552"/>
    </source>
</evidence>
<dbReference type="Pfam" id="PF02527">
    <property type="entry name" value="GidB"/>
    <property type="match status" value="1"/>
</dbReference>
<comment type="function">
    <text evidence="6">Specifically methylates the N7 position of a guanine in 16S rRNA.</text>
</comment>
<dbReference type="SUPFAM" id="SSF53335">
    <property type="entry name" value="S-adenosyl-L-methionine-dependent methyltransferases"/>
    <property type="match status" value="1"/>
</dbReference>
<dbReference type="Proteomes" id="UP000719942">
    <property type="component" value="Unassembled WGS sequence"/>
</dbReference>
<dbReference type="EMBL" id="JAGFNZ010000003">
    <property type="protein sequence ID" value="MBW7572905.1"/>
    <property type="molecule type" value="Genomic_DNA"/>
</dbReference>
<evidence type="ECO:0000313" key="7">
    <source>
        <dbReference type="EMBL" id="MBW7572905.1"/>
    </source>
</evidence>
<comment type="caution">
    <text evidence="6">Lacks conserved residue(s) required for the propagation of feature annotation.</text>
</comment>